<comment type="subunit">
    <text evidence="3">Monomer.</text>
</comment>
<keyword evidence="5" id="KW-0442">Lipid degradation</keyword>
<keyword evidence="10" id="KW-0413">Isomerase</keyword>
<name>A0ABQ3JK72_9DEIO</name>
<dbReference type="InterPro" id="IPR008927">
    <property type="entry name" value="6-PGluconate_DH-like_C_sf"/>
</dbReference>
<evidence type="ECO:0000256" key="7">
    <source>
        <dbReference type="ARBA" id="ARBA00023027"/>
    </source>
</evidence>
<dbReference type="InterPro" id="IPR036291">
    <property type="entry name" value="NAD(P)-bd_dom_sf"/>
</dbReference>
<evidence type="ECO:0000256" key="8">
    <source>
        <dbReference type="ARBA" id="ARBA00023098"/>
    </source>
</evidence>
<dbReference type="Pfam" id="PF00725">
    <property type="entry name" value="3HCDH"/>
    <property type="match status" value="2"/>
</dbReference>
<sequence length="713" mass="76072">MESWGRYRNPVPATRPQEAPSVSIVDQSRDGDILVLTINNPPVNAFSPGVPEGLKAGLDAAAADDTVRAVVIIGAGRTFVAGADIKTFNLPREQAPDLRGTIEALDAFPKPTVAAIHGTALGGGLELAMGCTYRVAVPGAQLGLPEVKLGVLPGAGGTQRLPRVVGAQKALDMMLSGTPIRATEASQLGLIDRIVDGDLLSGAVEFARELADARPLPRISERAVPGASPEVFAAARGGIKKTHRGQLSPSLIIDLAELAATVPFQEGWAAEAGRFMQAKDSPQSRALRHIFFAERESAKIPGITKDTPTTEIRSAGVIGAGTMGGGIAMNFLNAGIPVTIVETTQDALDRGLGVIRRNYEATAKKGRLTQADVETRMALLTPSLDMTALKDADIVIEAVFENMDVKKDIFTKLDAIAKPGAILASNTSTLDVNEIASVTRRPESVIGLHFFSPANVMKLLEIVRAEKTSDSVLATSMALARRIGKVGVVVGVCDGFVGNRMIHRYGDEARKIVEEGARPEDVDAAMNTLGLPMGPFQMSDMAGLDIGYAIRQHQARVAGQPAPDGWLDRIVERGRKGQKTGAGIYDYDETRKPRPNADMQRLIEDYRAEKGITPRAITPEESTARLAYSLVNEGAKILEEGIAQRAGDIDVIYIYGYGFPAYRGGPMQYADEVGLKTVVADLERYGQTPAPLLKKLADEGKTFAEWDAEKGRG</sequence>
<reference evidence="18" key="1">
    <citation type="journal article" date="2019" name="Int. J. Syst. Evol. Microbiol.">
        <title>The Global Catalogue of Microorganisms (GCM) 10K type strain sequencing project: providing services to taxonomists for standard genome sequencing and annotation.</title>
        <authorList>
            <consortium name="The Broad Institute Genomics Platform"/>
            <consortium name="The Broad Institute Genome Sequencing Center for Infectious Disease"/>
            <person name="Wu L."/>
            <person name="Ma J."/>
        </authorList>
    </citation>
    <scope>NUCLEOTIDE SEQUENCE [LARGE SCALE GENOMIC DNA]</scope>
    <source>
        <strain evidence="18">CGMCC 1.18437</strain>
    </source>
</reference>
<accession>A0ABQ3JK72</accession>
<evidence type="ECO:0000259" key="16">
    <source>
        <dbReference type="Pfam" id="PF02737"/>
    </source>
</evidence>
<dbReference type="Gene3D" id="1.10.1040.50">
    <property type="match status" value="1"/>
</dbReference>
<dbReference type="Gene3D" id="3.90.226.10">
    <property type="entry name" value="2-enoyl-CoA Hydratase, Chain A, domain 1"/>
    <property type="match status" value="1"/>
</dbReference>
<evidence type="ECO:0000259" key="15">
    <source>
        <dbReference type="Pfam" id="PF00725"/>
    </source>
</evidence>
<evidence type="ECO:0000256" key="3">
    <source>
        <dbReference type="ARBA" id="ARBA00011245"/>
    </source>
</evidence>
<dbReference type="InterPro" id="IPR006108">
    <property type="entry name" value="3HC_DH_C"/>
</dbReference>
<keyword evidence="12" id="KW-0511">Multifunctional enzyme</keyword>
<evidence type="ECO:0000256" key="1">
    <source>
        <dbReference type="ARBA" id="ARBA00004275"/>
    </source>
</evidence>
<evidence type="ECO:0000256" key="5">
    <source>
        <dbReference type="ARBA" id="ARBA00022963"/>
    </source>
</evidence>
<keyword evidence="9" id="KW-0576">Peroxisome</keyword>
<comment type="pathway">
    <text evidence="2">Lipid metabolism; fatty acid beta-oxidation.</text>
</comment>
<evidence type="ECO:0000256" key="4">
    <source>
        <dbReference type="ARBA" id="ARBA00022832"/>
    </source>
</evidence>
<evidence type="ECO:0000256" key="12">
    <source>
        <dbReference type="ARBA" id="ARBA00023268"/>
    </source>
</evidence>
<dbReference type="PANTHER" id="PTHR23309">
    <property type="entry name" value="3-HYDROXYACYL-COA DEHYROGENASE"/>
    <property type="match status" value="1"/>
</dbReference>
<evidence type="ECO:0000256" key="9">
    <source>
        <dbReference type="ARBA" id="ARBA00023140"/>
    </source>
</evidence>
<protein>
    <submittedName>
        <fullName evidence="17">3-hydroxyacyl-CoA dehydrogenase</fullName>
    </submittedName>
</protein>
<comment type="catalytic activity">
    <reaction evidence="13">
        <text>a (3S)-3-hydroxyacyl-CoA + NAD(+) = a 3-oxoacyl-CoA + NADH + H(+)</text>
        <dbReference type="Rhea" id="RHEA:22432"/>
        <dbReference type="ChEBI" id="CHEBI:15378"/>
        <dbReference type="ChEBI" id="CHEBI:57318"/>
        <dbReference type="ChEBI" id="CHEBI:57540"/>
        <dbReference type="ChEBI" id="CHEBI:57945"/>
        <dbReference type="ChEBI" id="CHEBI:90726"/>
        <dbReference type="EC" id="1.1.1.35"/>
    </reaction>
</comment>
<dbReference type="InterPro" id="IPR001753">
    <property type="entry name" value="Enoyl-CoA_hydra/iso"/>
</dbReference>
<evidence type="ECO:0000256" key="14">
    <source>
        <dbReference type="SAM" id="MobiDB-lite"/>
    </source>
</evidence>
<organism evidence="17 18">
    <name type="scientific">Deinococcus metalli</name>
    <dbReference type="NCBI Taxonomy" id="1141878"/>
    <lineage>
        <taxon>Bacteria</taxon>
        <taxon>Thermotogati</taxon>
        <taxon>Deinococcota</taxon>
        <taxon>Deinococci</taxon>
        <taxon>Deinococcales</taxon>
        <taxon>Deinococcaceae</taxon>
        <taxon>Deinococcus</taxon>
    </lineage>
</organism>
<dbReference type="EMBL" id="BNAJ01000001">
    <property type="protein sequence ID" value="GHF33412.1"/>
    <property type="molecule type" value="Genomic_DNA"/>
</dbReference>
<comment type="caution">
    <text evidence="17">The sequence shown here is derived from an EMBL/GenBank/DDBJ whole genome shotgun (WGS) entry which is preliminary data.</text>
</comment>
<feature type="domain" description="3-hydroxyacyl-CoA dehydrogenase NAD binding" evidence="16">
    <location>
        <begin position="315"/>
        <end position="491"/>
    </location>
</feature>
<dbReference type="PANTHER" id="PTHR23309:SF49">
    <property type="entry name" value="PEROXISOMAL BIFUNCTIONAL ENZYME"/>
    <property type="match status" value="1"/>
</dbReference>
<feature type="region of interest" description="Disordered" evidence="14">
    <location>
        <begin position="1"/>
        <end position="21"/>
    </location>
</feature>
<keyword evidence="6" id="KW-0560">Oxidoreductase</keyword>
<keyword evidence="18" id="KW-1185">Reference proteome</keyword>
<evidence type="ECO:0000256" key="10">
    <source>
        <dbReference type="ARBA" id="ARBA00023235"/>
    </source>
</evidence>
<keyword evidence="7" id="KW-0520">NAD</keyword>
<dbReference type="Gene3D" id="3.40.50.720">
    <property type="entry name" value="NAD(P)-binding Rossmann-like Domain"/>
    <property type="match status" value="1"/>
</dbReference>
<keyword evidence="4" id="KW-0276">Fatty acid metabolism</keyword>
<keyword evidence="8" id="KW-0443">Lipid metabolism</keyword>
<proteinExistence type="predicted"/>
<dbReference type="CDD" id="cd06558">
    <property type="entry name" value="crotonase-like"/>
    <property type="match status" value="1"/>
</dbReference>
<evidence type="ECO:0000256" key="13">
    <source>
        <dbReference type="ARBA" id="ARBA00049556"/>
    </source>
</evidence>
<dbReference type="SUPFAM" id="SSF48179">
    <property type="entry name" value="6-phosphogluconate dehydrogenase C-terminal domain-like"/>
    <property type="match status" value="2"/>
</dbReference>
<evidence type="ECO:0000256" key="2">
    <source>
        <dbReference type="ARBA" id="ARBA00005005"/>
    </source>
</evidence>
<dbReference type="Pfam" id="PF00378">
    <property type="entry name" value="ECH_1"/>
    <property type="match status" value="1"/>
</dbReference>
<feature type="domain" description="3-hydroxyacyl-CoA dehydrogenase C-terminal" evidence="15">
    <location>
        <begin position="495"/>
        <end position="587"/>
    </location>
</feature>
<evidence type="ECO:0000313" key="18">
    <source>
        <dbReference type="Proteomes" id="UP000619376"/>
    </source>
</evidence>
<evidence type="ECO:0000313" key="17">
    <source>
        <dbReference type="EMBL" id="GHF33412.1"/>
    </source>
</evidence>
<dbReference type="SUPFAM" id="SSF52096">
    <property type="entry name" value="ClpP/crotonase"/>
    <property type="match status" value="1"/>
</dbReference>
<dbReference type="InterPro" id="IPR006176">
    <property type="entry name" value="3-OHacyl-CoA_DH_NAD-bd"/>
</dbReference>
<evidence type="ECO:0000256" key="11">
    <source>
        <dbReference type="ARBA" id="ARBA00023239"/>
    </source>
</evidence>
<keyword evidence="11" id="KW-0456">Lyase</keyword>
<dbReference type="InterPro" id="IPR029045">
    <property type="entry name" value="ClpP/crotonase-like_dom_sf"/>
</dbReference>
<gene>
    <name evidence="17" type="ORF">GCM10017781_07710</name>
</gene>
<evidence type="ECO:0000256" key="6">
    <source>
        <dbReference type="ARBA" id="ARBA00023002"/>
    </source>
</evidence>
<dbReference type="Proteomes" id="UP000619376">
    <property type="component" value="Unassembled WGS sequence"/>
</dbReference>
<dbReference type="Pfam" id="PF02737">
    <property type="entry name" value="3HCDH_N"/>
    <property type="match status" value="1"/>
</dbReference>
<feature type="domain" description="3-hydroxyacyl-CoA dehydrogenase C-terminal" evidence="15">
    <location>
        <begin position="623"/>
        <end position="701"/>
    </location>
</feature>
<comment type="subcellular location">
    <subcellularLocation>
        <location evidence="1">Peroxisome</location>
    </subcellularLocation>
</comment>
<dbReference type="SUPFAM" id="SSF51735">
    <property type="entry name" value="NAD(P)-binding Rossmann-fold domains"/>
    <property type="match status" value="1"/>
</dbReference>